<organism evidence="4 5">
    <name type="scientific">Stegodyphus mimosarum</name>
    <name type="common">African social velvet spider</name>
    <dbReference type="NCBI Taxonomy" id="407821"/>
    <lineage>
        <taxon>Eukaryota</taxon>
        <taxon>Metazoa</taxon>
        <taxon>Ecdysozoa</taxon>
        <taxon>Arthropoda</taxon>
        <taxon>Chelicerata</taxon>
        <taxon>Arachnida</taxon>
        <taxon>Araneae</taxon>
        <taxon>Araneomorphae</taxon>
        <taxon>Entelegynae</taxon>
        <taxon>Eresoidea</taxon>
        <taxon>Eresidae</taxon>
        <taxon>Stegodyphus</taxon>
    </lineage>
</organism>
<dbReference type="OrthoDB" id="2150121at2759"/>
<dbReference type="PANTHER" id="PTHR21501">
    <property type="entry name" value="PROTEIN FAM-161"/>
    <property type="match status" value="1"/>
</dbReference>
<feature type="non-terminal residue" evidence="4">
    <location>
        <position position="167"/>
    </location>
</feature>
<protein>
    <submittedName>
        <fullName evidence="4">Uncharacterized protein</fullName>
    </submittedName>
</protein>
<feature type="coiled-coil region" evidence="2">
    <location>
        <begin position="57"/>
        <end position="94"/>
    </location>
</feature>
<accession>A0A087T879</accession>
<evidence type="ECO:0000256" key="2">
    <source>
        <dbReference type="SAM" id="Coils"/>
    </source>
</evidence>
<dbReference type="GO" id="GO:0005929">
    <property type="term" value="C:cilium"/>
    <property type="evidence" value="ECO:0007669"/>
    <property type="project" value="TreeGrafter"/>
</dbReference>
<keyword evidence="5" id="KW-1185">Reference proteome</keyword>
<dbReference type="InterPro" id="IPR051655">
    <property type="entry name" value="FAM161"/>
</dbReference>
<dbReference type="AlphaFoldDB" id="A0A087T879"/>
<proteinExistence type="predicted"/>
<sequence>MENWNAKVKNLHCPREGKSITEILNEKKCVKPIQTLPFSYFPVRMSTAAVLRKSHIREEILARERRHEEEVHSEEEATKKLKELKKNIQSKLKNFDMTSDFRKEIEAKVQSFRVSQIDREHEYEKELQEMMKRVSKQLLLVERQSKKEKRNNLQGNITLSTEDVSYK</sequence>
<evidence type="ECO:0000313" key="5">
    <source>
        <dbReference type="Proteomes" id="UP000054359"/>
    </source>
</evidence>
<feature type="compositionally biased region" description="Polar residues" evidence="3">
    <location>
        <begin position="152"/>
        <end position="167"/>
    </location>
</feature>
<dbReference type="EMBL" id="KK113905">
    <property type="protein sequence ID" value="KFM61318.1"/>
    <property type="molecule type" value="Genomic_DNA"/>
</dbReference>
<dbReference type="GO" id="GO:0005856">
    <property type="term" value="C:cytoskeleton"/>
    <property type="evidence" value="ECO:0007669"/>
    <property type="project" value="UniProtKB-ARBA"/>
</dbReference>
<gene>
    <name evidence="4" type="ORF">X975_17700</name>
</gene>
<evidence type="ECO:0000256" key="1">
    <source>
        <dbReference type="ARBA" id="ARBA00023054"/>
    </source>
</evidence>
<feature type="region of interest" description="Disordered" evidence="3">
    <location>
        <begin position="145"/>
        <end position="167"/>
    </location>
</feature>
<dbReference type="GO" id="GO:0044782">
    <property type="term" value="P:cilium organization"/>
    <property type="evidence" value="ECO:0007669"/>
    <property type="project" value="TreeGrafter"/>
</dbReference>
<dbReference type="Proteomes" id="UP000054359">
    <property type="component" value="Unassembled WGS sequence"/>
</dbReference>
<evidence type="ECO:0000256" key="3">
    <source>
        <dbReference type="SAM" id="MobiDB-lite"/>
    </source>
</evidence>
<reference evidence="4 5" key="1">
    <citation type="submission" date="2013-11" db="EMBL/GenBank/DDBJ databases">
        <title>Genome sequencing of Stegodyphus mimosarum.</title>
        <authorList>
            <person name="Bechsgaard J."/>
        </authorList>
    </citation>
    <scope>NUCLEOTIDE SEQUENCE [LARGE SCALE GENOMIC DNA]</scope>
</reference>
<dbReference type="PANTHER" id="PTHR21501:SF1">
    <property type="entry name" value="PROTEIN FAM-161"/>
    <property type="match status" value="1"/>
</dbReference>
<evidence type="ECO:0000313" key="4">
    <source>
        <dbReference type="EMBL" id="KFM61318.1"/>
    </source>
</evidence>
<keyword evidence="1 2" id="KW-0175">Coiled coil</keyword>
<name>A0A087T879_STEMI</name>